<dbReference type="InterPro" id="IPR004843">
    <property type="entry name" value="Calcineurin-like_PHP"/>
</dbReference>
<dbReference type="Gene3D" id="3.60.21.10">
    <property type="match status" value="1"/>
</dbReference>
<accession>A0A8S5RHV6</accession>
<sequence length="221" mass="25791">MSKVLIIPDVHGRPFWRKAKEKINSVDKVVFLGDYLDPYGYEGITRENAIEEFKEIIQFKVDNPDKVILLLGNHDCAYCYDFGSASRYDYANAELIKEMFENFKSLFQLKYFSEGILYTHAGVTNDWLKSMDFTITDLITKPEDFLVGFLWEVSRMRGGWSNTGSMVWSDVREGDRESTYYQIFGHTQLESEPIITDKFACLDVRRPFILDTETKKIEEYA</sequence>
<reference evidence="2" key="1">
    <citation type="journal article" date="2021" name="Proc. Natl. Acad. Sci. U.S.A.">
        <title>A Catalog of Tens of Thousands of Viruses from Human Metagenomes Reveals Hidden Associations with Chronic Diseases.</title>
        <authorList>
            <person name="Tisza M.J."/>
            <person name="Buck C.B."/>
        </authorList>
    </citation>
    <scope>NUCLEOTIDE SEQUENCE</scope>
    <source>
        <strain evidence="2">CtML55</strain>
    </source>
</reference>
<evidence type="ECO:0000259" key="1">
    <source>
        <dbReference type="Pfam" id="PF00149"/>
    </source>
</evidence>
<evidence type="ECO:0000313" key="2">
    <source>
        <dbReference type="EMBL" id="DAE30645.1"/>
    </source>
</evidence>
<name>A0A8S5RHV6_9VIRU</name>
<dbReference type="EMBL" id="BK059105">
    <property type="protein sequence ID" value="DAE30645.1"/>
    <property type="molecule type" value="Genomic_DNA"/>
</dbReference>
<dbReference type="Pfam" id="PF00149">
    <property type="entry name" value="Metallophos"/>
    <property type="match status" value="1"/>
</dbReference>
<organism evidence="2">
    <name type="scientific">virus sp. ctML55</name>
    <dbReference type="NCBI Taxonomy" id="2827627"/>
    <lineage>
        <taxon>Viruses</taxon>
    </lineage>
</organism>
<proteinExistence type="predicted"/>
<feature type="domain" description="Calcineurin-like phosphoesterase" evidence="1">
    <location>
        <begin position="3"/>
        <end position="143"/>
    </location>
</feature>
<dbReference type="SUPFAM" id="SSF56300">
    <property type="entry name" value="Metallo-dependent phosphatases"/>
    <property type="match status" value="1"/>
</dbReference>
<dbReference type="InterPro" id="IPR029052">
    <property type="entry name" value="Metallo-depent_PP-like"/>
</dbReference>
<protein>
    <recommendedName>
        <fullName evidence="1">Calcineurin-like phosphoesterase domain-containing protein</fullName>
    </recommendedName>
</protein>
<dbReference type="GO" id="GO:0016787">
    <property type="term" value="F:hydrolase activity"/>
    <property type="evidence" value="ECO:0007669"/>
    <property type="project" value="InterPro"/>
</dbReference>